<accession>A0ABS8Y665</accession>
<evidence type="ECO:0000313" key="2">
    <source>
        <dbReference type="Proteomes" id="UP000823775"/>
    </source>
</evidence>
<evidence type="ECO:0000313" key="1">
    <source>
        <dbReference type="EMBL" id="MCE5166080.1"/>
    </source>
</evidence>
<dbReference type="EMBL" id="JACEIK010019060">
    <property type="protein sequence ID" value="MCE5166080.1"/>
    <property type="molecule type" value="Genomic_DNA"/>
</dbReference>
<reference evidence="1 2" key="1">
    <citation type="journal article" date="2021" name="BMC Genomics">
        <title>Datura genome reveals duplications of psychoactive alkaloid biosynthetic genes and high mutation rate following tissue culture.</title>
        <authorList>
            <person name="Rajewski A."/>
            <person name="Carter-House D."/>
            <person name="Stajich J."/>
            <person name="Litt A."/>
        </authorList>
    </citation>
    <scope>NUCLEOTIDE SEQUENCE [LARGE SCALE GENOMIC DNA]</scope>
    <source>
        <strain evidence="1">AR-01</strain>
    </source>
</reference>
<keyword evidence="2" id="KW-1185">Reference proteome</keyword>
<dbReference type="Proteomes" id="UP000823775">
    <property type="component" value="Unassembled WGS sequence"/>
</dbReference>
<organism evidence="1 2">
    <name type="scientific">Datura stramonium</name>
    <name type="common">Jimsonweed</name>
    <name type="synonym">Common thornapple</name>
    <dbReference type="NCBI Taxonomy" id="4076"/>
    <lineage>
        <taxon>Eukaryota</taxon>
        <taxon>Viridiplantae</taxon>
        <taxon>Streptophyta</taxon>
        <taxon>Embryophyta</taxon>
        <taxon>Tracheophyta</taxon>
        <taxon>Spermatophyta</taxon>
        <taxon>Magnoliopsida</taxon>
        <taxon>eudicotyledons</taxon>
        <taxon>Gunneridae</taxon>
        <taxon>Pentapetalae</taxon>
        <taxon>asterids</taxon>
        <taxon>lamiids</taxon>
        <taxon>Solanales</taxon>
        <taxon>Solanaceae</taxon>
        <taxon>Solanoideae</taxon>
        <taxon>Datureae</taxon>
        <taxon>Datura</taxon>
    </lineage>
</organism>
<comment type="caution">
    <text evidence="1">The sequence shown here is derived from an EMBL/GenBank/DDBJ whole genome shotgun (WGS) entry which is preliminary data.</text>
</comment>
<gene>
    <name evidence="1" type="ORF">HAX54_014575</name>
</gene>
<feature type="non-terminal residue" evidence="1">
    <location>
        <position position="91"/>
    </location>
</feature>
<proteinExistence type="predicted"/>
<sequence>MGRSYLFRSGKCNEPLKVLTIGSRKRLIKWKIGCAQFCLFGICTKLHPPIFMKEERLYENGKGYDQSLPSPIFAEEEKDNCYWVLGWAMSQ</sequence>
<protein>
    <submittedName>
        <fullName evidence="1">Uncharacterized protein</fullName>
    </submittedName>
</protein>
<name>A0ABS8Y665_DATST</name>